<reference evidence="3" key="1">
    <citation type="journal article" date="2006" name="PLoS Biol.">
        <title>Macronuclear genome sequence of the ciliate Tetrahymena thermophila, a model eukaryote.</title>
        <authorList>
            <person name="Eisen J.A."/>
            <person name="Coyne R.S."/>
            <person name="Wu M."/>
            <person name="Wu D."/>
            <person name="Thiagarajan M."/>
            <person name="Wortman J.R."/>
            <person name="Badger J.H."/>
            <person name="Ren Q."/>
            <person name="Amedeo P."/>
            <person name="Jones K.M."/>
            <person name="Tallon L.J."/>
            <person name="Delcher A.L."/>
            <person name="Salzberg S.L."/>
            <person name="Silva J.C."/>
            <person name="Haas B.J."/>
            <person name="Majoros W.H."/>
            <person name="Farzad M."/>
            <person name="Carlton J.M."/>
            <person name="Smith R.K. Jr."/>
            <person name="Garg J."/>
            <person name="Pearlman R.E."/>
            <person name="Karrer K.M."/>
            <person name="Sun L."/>
            <person name="Manning G."/>
            <person name="Elde N.C."/>
            <person name="Turkewitz A.P."/>
            <person name="Asai D.J."/>
            <person name="Wilkes D.E."/>
            <person name="Wang Y."/>
            <person name="Cai H."/>
            <person name="Collins K."/>
            <person name="Stewart B.A."/>
            <person name="Lee S.R."/>
            <person name="Wilamowska K."/>
            <person name="Weinberg Z."/>
            <person name="Ruzzo W.L."/>
            <person name="Wloga D."/>
            <person name="Gaertig J."/>
            <person name="Frankel J."/>
            <person name="Tsao C.-C."/>
            <person name="Gorovsky M.A."/>
            <person name="Keeling P.J."/>
            <person name="Waller R.F."/>
            <person name="Patron N.J."/>
            <person name="Cherry J.M."/>
            <person name="Stover N.A."/>
            <person name="Krieger C.J."/>
            <person name="del Toro C."/>
            <person name="Ryder H.F."/>
            <person name="Williamson S.C."/>
            <person name="Barbeau R.A."/>
            <person name="Hamilton E.P."/>
            <person name="Orias E."/>
        </authorList>
    </citation>
    <scope>NUCLEOTIDE SEQUENCE [LARGE SCALE GENOMIC DNA]</scope>
    <source>
        <strain evidence="3">SB210</strain>
    </source>
</reference>
<evidence type="ECO:0000313" key="3">
    <source>
        <dbReference type="Proteomes" id="UP000009168"/>
    </source>
</evidence>
<dbReference type="KEGG" id="tet:TTHERM_00148880"/>
<proteinExistence type="predicted"/>
<evidence type="ECO:0000256" key="1">
    <source>
        <dbReference type="SAM" id="MobiDB-lite"/>
    </source>
</evidence>
<feature type="region of interest" description="Disordered" evidence="1">
    <location>
        <begin position="307"/>
        <end position="347"/>
    </location>
</feature>
<dbReference type="GeneID" id="7825220"/>
<protein>
    <submittedName>
        <fullName evidence="2">Uncharacterized protein</fullName>
    </submittedName>
</protein>
<accession>I7M2T7</accession>
<gene>
    <name evidence="2" type="ORF">TTHERM_00148880</name>
</gene>
<dbReference type="RefSeq" id="XP_001021523.1">
    <property type="nucleotide sequence ID" value="XM_001021523.1"/>
</dbReference>
<dbReference type="InParanoid" id="I7M2T7"/>
<dbReference type="Proteomes" id="UP000009168">
    <property type="component" value="Unassembled WGS sequence"/>
</dbReference>
<feature type="region of interest" description="Disordered" evidence="1">
    <location>
        <begin position="428"/>
        <end position="460"/>
    </location>
</feature>
<dbReference type="HOGENOM" id="CLU_346316_0_0_1"/>
<keyword evidence="3" id="KW-1185">Reference proteome</keyword>
<feature type="compositionally biased region" description="Polar residues" evidence="1">
    <location>
        <begin position="319"/>
        <end position="347"/>
    </location>
</feature>
<organism evidence="2 3">
    <name type="scientific">Tetrahymena thermophila (strain SB210)</name>
    <dbReference type="NCBI Taxonomy" id="312017"/>
    <lineage>
        <taxon>Eukaryota</taxon>
        <taxon>Sar</taxon>
        <taxon>Alveolata</taxon>
        <taxon>Ciliophora</taxon>
        <taxon>Intramacronucleata</taxon>
        <taxon>Oligohymenophorea</taxon>
        <taxon>Hymenostomatida</taxon>
        <taxon>Tetrahymenina</taxon>
        <taxon>Tetrahymenidae</taxon>
        <taxon>Tetrahymena</taxon>
    </lineage>
</organism>
<name>I7M2T7_TETTS</name>
<evidence type="ECO:0000313" key="2">
    <source>
        <dbReference type="EMBL" id="EAS01278.1"/>
    </source>
</evidence>
<dbReference type="AlphaFoldDB" id="I7M2T7"/>
<sequence length="816" mass="94562">MTSNANNLKLDFNKISSIHFFKSEEQSPLETPTDSDKDQQEEQLSPIKKKALMFYSRLGKSIDFANSPKDVKQTQKTQLLQKIDIVNTYKVKQLQNGIQKENKYEAVTGSNNQFKLNFGYNSVLPHKNQIENDSFTQSLQLDFRKPNLQQQIQQPAIHSNTNSASTLSSSIKLCNDQETSNKNQFQSCIRNGKKHSSLKFQHSITVNQQQIQQEKSEKDRINLENQQKLLVINTKKPNFNIDTDQQLNNGLSIFQNEFIQKVASLSSIQSPNASQRNSFSTLLSHNNQKSLLQHQEPFTFQDHLNQVQKKKYQQDKNNYSTSKNRLKQENINSEQTPNYQSQKNTADSKNQTLFFQKSHQQTQYKNNQNPDNSNIVNYFISQVQSSISVLHQNNKQLINDKQLYSSSNTEVDQKMFKQHSESEQIIKNSSQIQSASLLDKSDKTISSPKSAIDNPIRPNNMPYERRIKLFQLNNQFYPQKISKQGSSLSPSRQKTNVIQYKISDNLSPKNINKQTKNVLYSKLNSVNNKESQYYQSENEETIQQIYPESQQNIKSFSQFSQFENLSQKIKNSSLTTIQNIIKKEVNKMSDFTQFTIDNFTKNQQNISFLNQNELQNNQIYKNDSIYQNSNHFLQKQNNLTQKIVIVDQKEKDCSPNNANIMIQLAQINKKSSNNQIQLFEDIESSPSRKLNSIHQQNIEQRYRVRDQYQQRSLSQICPINSRLSFTNANASQSNTPQQKLAEGNTENTFSDFIFQNSSQKSSTLQLCNSSITPKNQDPEKNRKILKCLFLKNPQESPFKLIQKQRKIKSNNNQLQN</sequence>
<dbReference type="EMBL" id="GG662603">
    <property type="protein sequence ID" value="EAS01278.1"/>
    <property type="molecule type" value="Genomic_DNA"/>
</dbReference>
<feature type="region of interest" description="Disordered" evidence="1">
    <location>
        <begin position="23"/>
        <end position="43"/>
    </location>
</feature>